<feature type="transmembrane region" description="Helical" evidence="7">
    <location>
        <begin position="6"/>
        <end position="27"/>
    </location>
</feature>
<keyword evidence="5" id="KW-0443">Lipid metabolism</keyword>
<dbReference type="EMBL" id="CP003630">
    <property type="protein sequence ID" value="AFZ17139.1"/>
    <property type="molecule type" value="Genomic_DNA"/>
</dbReference>
<dbReference type="GO" id="GO:0050479">
    <property type="term" value="F:glyceryl-ether monooxygenase activity"/>
    <property type="evidence" value="ECO:0007669"/>
    <property type="project" value="TreeGrafter"/>
</dbReference>
<dbReference type="GO" id="GO:0016020">
    <property type="term" value="C:membrane"/>
    <property type="evidence" value="ECO:0007669"/>
    <property type="project" value="GOC"/>
</dbReference>
<organism evidence="9 10">
    <name type="scientific">Allocoleopsis franciscana PCC 7113</name>
    <dbReference type="NCBI Taxonomy" id="1173027"/>
    <lineage>
        <taxon>Bacteria</taxon>
        <taxon>Bacillati</taxon>
        <taxon>Cyanobacteriota</taxon>
        <taxon>Cyanophyceae</taxon>
        <taxon>Coleofasciculales</taxon>
        <taxon>Coleofasciculaceae</taxon>
        <taxon>Allocoleopsis</taxon>
        <taxon>Allocoleopsis franciscana</taxon>
    </lineage>
</organism>
<dbReference type="InterPro" id="IPR051689">
    <property type="entry name" value="Sterol_desaturase/TMEM195"/>
</dbReference>
<dbReference type="PANTHER" id="PTHR21624">
    <property type="entry name" value="STEROL DESATURASE-RELATED PROTEIN"/>
    <property type="match status" value="1"/>
</dbReference>
<keyword evidence="6 7" id="KW-0472">Membrane</keyword>
<feature type="transmembrane region" description="Helical" evidence="7">
    <location>
        <begin position="68"/>
        <end position="87"/>
    </location>
</feature>
<dbReference type="RefSeq" id="WP_015181299.1">
    <property type="nucleotide sequence ID" value="NC_019738.1"/>
</dbReference>
<evidence type="ECO:0000256" key="2">
    <source>
        <dbReference type="ARBA" id="ARBA00022692"/>
    </source>
</evidence>
<dbReference type="KEGG" id="mic:Mic7113_1250"/>
<reference evidence="9 10" key="1">
    <citation type="submission" date="2012-06" db="EMBL/GenBank/DDBJ databases">
        <title>Finished chromosome of genome of Microcoleus sp. PCC 7113.</title>
        <authorList>
            <consortium name="US DOE Joint Genome Institute"/>
            <person name="Gugger M."/>
            <person name="Coursin T."/>
            <person name="Rippka R."/>
            <person name="Tandeau De Marsac N."/>
            <person name="Huntemann M."/>
            <person name="Wei C.-L."/>
            <person name="Han J."/>
            <person name="Detter J.C."/>
            <person name="Han C."/>
            <person name="Tapia R."/>
            <person name="Chen A."/>
            <person name="Kyrpides N."/>
            <person name="Mavromatis K."/>
            <person name="Markowitz V."/>
            <person name="Szeto E."/>
            <person name="Ivanova N."/>
            <person name="Pagani I."/>
            <person name="Pati A."/>
            <person name="Goodwin L."/>
            <person name="Nordberg H.P."/>
            <person name="Cantor M.N."/>
            <person name="Hua S.X."/>
            <person name="Woyke T."/>
            <person name="Kerfeld C.A."/>
        </authorList>
    </citation>
    <scope>NUCLEOTIDE SEQUENCE [LARGE SCALE GENOMIC DNA]</scope>
    <source>
        <strain evidence="9 10">PCC 7113</strain>
    </source>
</reference>
<protein>
    <submittedName>
        <fullName evidence="9">Sterol desaturase</fullName>
    </submittedName>
</protein>
<dbReference type="AlphaFoldDB" id="K9WBK2"/>
<dbReference type="HOGENOM" id="CLU_033631_0_0_3"/>
<evidence type="ECO:0000313" key="10">
    <source>
        <dbReference type="Proteomes" id="UP000010471"/>
    </source>
</evidence>
<proteinExistence type="predicted"/>
<evidence type="ECO:0000256" key="3">
    <source>
        <dbReference type="ARBA" id="ARBA00022989"/>
    </source>
</evidence>
<accession>K9WBK2</accession>
<dbReference type="OrthoDB" id="9770329at2"/>
<dbReference type="GO" id="GO:0006643">
    <property type="term" value="P:membrane lipid metabolic process"/>
    <property type="evidence" value="ECO:0007669"/>
    <property type="project" value="TreeGrafter"/>
</dbReference>
<name>K9WBK2_9CYAN</name>
<dbReference type="InterPro" id="IPR006694">
    <property type="entry name" value="Fatty_acid_hydroxylase"/>
</dbReference>
<keyword evidence="10" id="KW-1185">Reference proteome</keyword>
<dbReference type="Pfam" id="PF04116">
    <property type="entry name" value="FA_hydroxylase"/>
    <property type="match status" value="1"/>
</dbReference>
<evidence type="ECO:0000256" key="6">
    <source>
        <dbReference type="ARBA" id="ARBA00023136"/>
    </source>
</evidence>
<evidence type="ECO:0000256" key="4">
    <source>
        <dbReference type="ARBA" id="ARBA00023002"/>
    </source>
</evidence>
<dbReference type="PANTHER" id="PTHR21624:SF1">
    <property type="entry name" value="ALKYLGLYCEROL MONOOXYGENASE"/>
    <property type="match status" value="1"/>
</dbReference>
<evidence type="ECO:0000313" key="9">
    <source>
        <dbReference type="EMBL" id="AFZ17139.1"/>
    </source>
</evidence>
<feature type="transmembrane region" description="Helical" evidence="7">
    <location>
        <begin position="39"/>
        <end position="62"/>
    </location>
</feature>
<comment type="subcellular location">
    <subcellularLocation>
        <location evidence="1">Endomembrane system</location>
        <topology evidence="1">Multi-pass membrane protein</topology>
    </subcellularLocation>
</comment>
<evidence type="ECO:0000256" key="1">
    <source>
        <dbReference type="ARBA" id="ARBA00004127"/>
    </source>
</evidence>
<evidence type="ECO:0000256" key="5">
    <source>
        <dbReference type="ARBA" id="ARBA00023098"/>
    </source>
</evidence>
<dbReference type="GO" id="GO:0005506">
    <property type="term" value="F:iron ion binding"/>
    <property type="evidence" value="ECO:0007669"/>
    <property type="project" value="InterPro"/>
</dbReference>
<feature type="transmembrane region" description="Helical" evidence="7">
    <location>
        <begin position="127"/>
        <end position="146"/>
    </location>
</feature>
<keyword evidence="2 7" id="KW-0812">Transmembrane</keyword>
<dbReference type="Proteomes" id="UP000010471">
    <property type="component" value="Chromosome"/>
</dbReference>
<keyword evidence="4" id="KW-0560">Oxidoreductase</keyword>
<evidence type="ECO:0000259" key="8">
    <source>
        <dbReference type="Pfam" id="PF04116"/>
    </source>
</evidence>
<dbReference type="GO" id="GO:0012505">
    <property type="term" value="C:endomembrane system"/>
    <property type="evidence" value="ECO:0007669"/>
    <property type="project" value="UniProtKB-SubCell"/>
</dbReference>
<evidence type="ECO:0000256" key="7">
    <source>
        <dbReference type="SAM" id="Phobius"/>
    </source>
</evidence>
<dbReference type="STRING" id="1173027.Mic7113_1250"/>
<feature type="domain" description="Fatty acid hydroxylase" evidence="8">
    <location>
        <begin position="81"/>
        <end position="217"/>
    </location>
</feature>
<sequence>MHSTLPIILGSLLLFGILEVLFPFYAYKQSWASRLGPNLALAIFNSVVTKIPFGLLLSWIWQQKMWPGLFHYIPFPGVVALLSILVLDSYRYAWHCLAHFWPIGWRFHRVHHSDLAMNITTAYRFQLLEVMASYVPMALLIGLFGIRPEYLFIYEAMFVADQLFQHSNWALSPKIDRILTYLIVTPNYHRIHHSQIVKETDSNFGSLLTIWDRLFGTYRYCSDTKKIDIGLIEYPQPLSVKDMLTLPFKK</sequence>
<keyword evidence="3 7" id="KW-1133">Transmembrane helix</keyword>
<dbReference type="GO" id="GO:0008610">
    <property type="term" value="P:lipid biosynthetic process"/>
    <property type="evidence" value="ECO:0007669"/>
    <property type="project" value="InterPro"/>
</dbReference>
<dbReference type="eggNOG" id="COG3000">
    <property type="taxonomic scope" value="Bacteria"/>
</dbReference>
<gene>
    <name evidence="9" type="ORF">Mic7113_1250</name>
</gene>